<gene>
    <name evidence="2" type="ORF">CBI38_32965</name>
</gene>
<dbReference type="InterPro" id="IPR045004">
    <property type="entry name" value="ECH_dom"/>
</dbReference>
<dbReference type="AlphaFoldDB" id="A0A2S2C5W9"/>
<accession>A0A2S2C5W9</accession>
<dbReference type="EMBL" id="CP021355">
    <property type="protein sequence ID" value="AWK76276.1"/>
    <property type="molecule type" value="Genomic_DNA"/>
</dbReference>
<evidence type="ECO:0000259" key="1">
    <source>
        <dbReference type="Pfam" id="PF16113"/>
    </source>
</evidence>
<keyword evidence="2" id="KW-0614">Plasmid</keyword>
<dbReference type="CDD" id="cd06558">
    <property type="entry name" value="crotonase-like"/>
    <property type="match status" value="1"/>
</dbReference>
<keyword evidence="3" id="KW-1185">Reference proteome</keyword>
<organism evidence="2 3">
    <name type="scientific">Rhodococcus oxybenzonivorans</name>
    <dbReference type="NCBI Taxonomy" id="1990687"/>
    <lineage>
        <taxon>Bacteria</taxon>
        <taxon>Bacillati</taxon>
        <taxon>Actinomycetota</taxon>
        <taxon>Actinomycetes</taxon>
        <taxon>Mycobacteriales</taxon>
        <taxon>Nocardiaceae</taxon>
        <taxon>Rhodococcus</taxon>
    </lineage>
</organism>
<dbReference type="SUPFAM" id="SSF52096">
    <property type="entry name" value="ClpP/crotonase"/>
    <property type="match status" value="1"/>
</dbReference>
<proteinExistence type="predicted"/>
<protein>
    <recommendedName>
        <fullName evidence="1">Enoyl-CoA hydratase/isomerase domain-containing protein</fullName>
    </recommendedName>
</protein>
<geneLocation type="plasmid" evidence="3">
    <name>prb98</name>
</geneLocation>
<dbReference type="KEGG" id="roz:CBI38_32965"/>
<dbReference type="Proteomes" id="UP000245711">
    <property type="component" value="Plasmid pRB98"/>
</dbReference>
<evidence type="ECO:0000313" key="3">
    <source>
        <dbReference type="Proteomes" id="UP000245711"/>
    </source>
</evidence>
<name>A0A2S2C5W9_9NOCA</name>
<dbReference type="OrthoDB" id="8452484at2"/>
<reference evidence="2 3" key="1">
    <citation type="submission" date="2017-05" db="EMBL/GenBank/DDBJ databases">
        <title>Isolation of Rhodococcus sp. S2-17 biodegrading of BP-3.</title>
        <authorList>
            <person name="Lee Y."/>
            <person name="Kim K.H."/>
            <person name="Chun B.H."/>
            <person name="Jung H.S."/>
            <person name="Jeon C.O."/>
        </authorList>
    </citation>
    <scope>NUCLEOTIDE SEQUENCE [LARGE SCALE GENOMIC DNA]</scope>
    <source>
        <strain evidence="2 3">S2-17</strain>
        <plasmid evidence="3">prb98</plasmid>
    </source>
</reference>
<dbReference type="Gene3D" id="3.30.300.220">
    <property type="match status" value="1"/>
</dbReference>
<feature type="domain" description="Enoyl-CoA hydratase/isomerase" evidence="1">
    <location>
        <begin position="95"/>
        <end position="141"/>
    </location>
</feature>
<dbReference type="InterPro" id="IPR029045">
    <property type="entry name" value="ClpP/crotonase-like_dom_sf"/>
</dbReference>
<sequence>MIDTGWALAILDSRPECLLKRPTRPTIRATSGDKCNDAGHPALGPLIGQYSGLGRPASKREVKLFSDARAPGAQSTDVAGDVPQSLIVEVRDGLAWVTLNRPAALNALDQEVMDGLLEVLDSLARDRSVRCVGLRGAGRAFANWPRNRTSTPVNCGHRSRAR</sequence>
<evidence type="ECO:0000313" key="2">
    <source>
        <dbReference type="EMBL" id="AWK76276.1"/>
    </source>
</evidence>
<dbReference type="Pfam" id="PF16113">
    <property type="entry name" value="ECH_2"/>
    <property type="match status" value="1"/>
</dbReference>